<organism evidence="2 3">
    <name type="scientific">Paenibacillus xanthanilyticus</name>
    <dbReference type="NCBI Taxonomy" id="1783531"/>
    <lineage>
        <taxon>Bacteria</taxon>
        <taxon>Bacillati</taxon>
        <taxon>Bacillota</taxon>
        <taxon>Bacilli</taxon>
        <taxon>Bacillales</taxon>
        <taxon>Paenibacillaceae</taxon>
        <taxon>Paenibacillus</taxon>
    </lineage>
</organism>
<keyword evidence="1" id="KW-0732">Signal</keyword>
<proteinExistence type="predicted"/>
<reference evidence="3" key="1">
    <citation type="journal article" date="2019" name="Int. J. Syst. Evol. Microbiol.">
        <title>The Global Catalogue of Microorganisms (GCM) 10K type strain sequencing project: providing services to taxonomists for standard genome sequencing and annotation.</title>
        <authorList>
            <consortium name="The Broad Institute Genomics Platform"/>
            <consortium name="The Broad Institute Genome Sequencing Center for Infectious Disease"/>
            <person name="Wu L."/>
            <person name="Ma J."/>
        </authorList>
    </citation>
    <scope>NUCLEOTIDE SEQUENCE [LARGE SCALE GENOMIC DNA]</scope>
    <source>
        <strain evidence="3">IBRC-M 10987</strain>
    </source>
</reference>
<accession>A0ABV8K6V8</accession>
<comment type="caution">
    <text evidence="2">The sequence shown here is derived from an EMBL/GenBank/DDBJ whole genome shotgun (WGS) entry which is preliminary data.</text>
</comment>
<feature type="signal peptide" evidence="1">
    <location>
        <begin position="1"/>
        <end position="18"/>
    </location>
</feature>
<evidence type="ECO:0000256" key="1">
    <source>
        <dbReference type="SAM" id="SignalP"/>
    </source>
</evidence>
<protein>
    <recommendedName>
        <fullName evidence="4">Lipoprotein</fullName>
    </recommendedName>
</protein>
<evidence type="ECO:0000313" key="3">
    <source>
        <dbReference type="Proteomes" id="UP001595715"/>
    </source>
</evidence>
<dbReference type="EMBL" id="JBHSAM010000028">
    <property type="protein sequence ID" value="MFC4101687.1"/>
    <property type="molecule type" value="Genomic_DNA"/>
</dbReference>
<evidence type="ECO:0008006" key="4">
    <source>
        <dbReference type="Google" id="ProtNLM"/>
    </source>
</evidence>
<sequence length="130" mass="14683">MKKLILLFLFCFSIVGCSQGGGNVDQGSKQLAEFYQGDFAKIDRIDIRNGATGETKSFTDRDKIQQWLDSIRVVEVQVDSNQEARTGYAYSAQFFEGEQQKIGFTTNQIGKVYFVPSEQLTDQLKSLFES</sequence>
<dbReference type="RefSeq" id="WP_377720290.1">
    <property type="nucleotide sequence ID" value="NZ_JBHSAM010000028.1"/>
</dbReference>
<evidence type="ECO:0000313" key="2">
    <source>
        <dbReference type="EMBL" id="MFC4101687.1"/>
    </source>
</evidence>
<gene>
    <name evidence="2" type="ORF">ACFOZ8_18740</name>
</gene>
<dbReference type="PROSITE" id="PS51257">
    <property type="entry name" value="PROKAR_LIPOPROTEIN"/>
    <property type="match status" value="1"/>
</dbReference>
<name>A0ABV8K6V8_9BACL</name>
<feature type="chain" id="PRO_5046359466" description="Lipoprotein" evidence="1">
    <location>
        <begin position="19"/>
        <end position="130"/>
    </location>
</feature>
<dbReference type="Proteomes" id="UP001595715">
    <property type="component" value="Unassembled WGS sequence"/>
</dbReference>
<keyword evidence="3" id="KW-1185">Reference proteome</keyword>